<evidence type="ECO:0000313" key="2">
    <source>
        <dbReference type="Proteomes" id="UP000276133"/>
    </source>
</evidence>
<name>A0A3M7PY81_BRAPC</name>
<protein>
    <submittedName>
        <fullName evidence="1">Uncharacterized protein</fullName>
    </submittedName>
</protein>
<organism evidence="1 2">
    <name type="scientific">Brachionus plicatilis</name>
    <name type="common">Marine rotifer</name>
    <name type="synonym">Brachionus muelleri</name>
    <dbReference type="NCBI Taxonomy" id="10195"/>
    <lineage>
        <taxon>Eukaryota</taxon>
        <taxon>Metazoa</taxon>
        <taxon>Spiralia</taxon>
        <taxon>Gnathifera</taxon>
        <taxon>Rotifera</taxon>
        <taxon>Eurotatoria</taxon>
        <taxon>Monogononta</taxon>
        <taxon>Pseudotrocha</taxon>
        <taxon>Ploima</taxon>
        <taxon>Brachionidae</taxon>
        <taxon>Brachionus</taxon>
    </lineage>
</organism>
<keyword evidence="2" id="KW-1185">Reference proteome</keyword>
<feature type="non-terminal residue" evidence="1">
    <location>
        <position position="1"/>
    </location>
</feature>
<reference evidence="1 2" key="1">
    <citation type="journal article" date="2018" name="Sci. Rep.">
        <title>Genomic signatures of local adaptation to the degree of environmental predictability in rotifers.</title>
        <authorList>
            <person name="Franch-Gras L."/>
            <person name="Hahn C."/>
            <person name="Garcia-Roger E.M."/>
            <person name="Carmona M.J."/>
            <person name="Serra M."/>
            <person name="Gomez A."/>
        </authorList>
    </citation>
    <scope>NUCLEOTIDE SEQUENCE [LARGE SCALE GENOMIC DNA]</scope>
    <source>
        <strain evidence="1">HYR1</strain>
    </source>
</reference>
<evidence type="ECO:0000313" key="1">
    <source>
        <dbReference type="EMBL" id="RNA03829.1"/>
    </source>
</evidence>
<gene>
    <name evidence="1" type="ORF">BpHYR1_002755</name>
</gene>
<accession>A0A3M7PY81</accession>
<dbReference type="EMBL" id="REGN01008332">
    <property type="protein sequence ID" value="RNA03829.1"/>
    <property type="molecule type" value="Genomic_DNA"/>
</dbReference>
<sequence>FWIPNSCSNKNLTSKVILYHRTSVTIIQQETKEIILFNLNPILTTPKSMKNSSIINKSCSPSPDFEILNTEEEIYAKIATKF</sequence>
<dbReference type="AlphaFoldDB" id="A0A3M7PY81"/>
<dbReference type="Proteomes" id="UP000276133">
    <property type="component" value="Unassembled WGS sequence"/>
</dbReference>
<comment type="caution">
    <text evidence="1">The sequence shown here is derived from an EMBL/GenBank/DDBJ whole genome shotgun (WGS) entry which is preliminary data.</text>
</comment>
<proteinExistence type="predicted"/>